<proteinExistence type="predicted"/>
<keyword evidence="2" id="KW-1185">Reference proteome</keyword>
<dbReference type="GeneID" id="93450459"/>
<dbReference type="OrthoDB" id="9067983at2"/>
<accession>A1B3Q6</accession>
<evidence type="ECO:0000313" key="2">
    <source>
        <dbReference type="Proteomes" id="UP000000361"/>
    </source>
</evidence>
<evidence type="ECO:0000313" key="1">
    <source>
        <dbReference type="EMBL" id="ABL70150.1"/>
    </source>
</evidence>
<evidence type="ECO:0008006" key="3">
    <source>
        <dbReference type="Google" id="ProtNLM"/>
    </source>
</evidence>
<protein>
    <recommendedName>
        <fullName evidence="3">DUF3987 domain-containing protein</fullName>
    </recommendedName>
</protein>
<dbReference type="HOGENOM" id="CLU_1081188_0_0_5"/>
<dbReference type="Pfam" id="PF13148">
    <property type="entry name" value="DUF3987"/>
    <property type="match status" value="1"/>
</dbReference>
<name>A1B3Q6_PARDP</name>
<dbReference type="EnsemblBacteria" id="ABL70150">
    <property type="protein sequence ID" value="ABL70150"/>
    <property type="gene ID" value="Pden_2058"/>
</dbReference>
<dbReference type="KEGG" id="pde:Pden_2058"/>
<dbReference type="eggNOG" id="COG4983">
    <property type="taxonomic scope" value="Bacteria"/>
</dbReference>
<gene>
    <name evidence="1" type="ordered locus">Pden_2058</name>
</gene>
<organism evidence="1 2">
    <name type="scientific">Paracoccus denitrificans (strain Pd 1222)</name>
    <dbReference type="NCBI Taxonomy" id="318586"/>
    <lineage>
        <taxon>Bacteria</taxon>
        <taxon>Pseudomonadati</taxon>
        <taxon>Pseudomonadota</taxon>
        <taxon>Alphaproteobacteria</taxon>
        <taxon>Rhodobacterales</taxon>
        <taxon>Paracoccaceae</taxon>
        <taxon>Paracoccus</taxon>
    </lineage>
</organism>
<dbReference type="EMBL" id="CP000489">
    <property type="protein sequence ID" value="ABL70150.1"/>
    <property type="molecule type" value="Genomic_DNA"/>
</dbReference>
<dbReference type="Proteomes" id="UP000000361">
    <property type="component" value="Chromosome 1"/>
</dbReference>
<reference evidence="2" key="1">
    <citation type="submission" date="2006-12" db="EMBL/GenBank/DDBJ databases">
        <title>Complete sequence of chromosome 1 of Paracoccus denitrificans PD1222.</title>
        <authorList>
            <person name="Copeland A."/>
            <person name="Lucas S."/>
            <person name="Lapidus A."/>
            <person name="Barry K."/>
            <person name="Detter J.C."/>
            <person name="Glavina del Rio T."/>
            <person name="Hammon N."/>
            <person name="Israni S."/>
            <person name="Dalin E."/>
            <person name="Tice H."/>
            <person name="Pitluck S."/>
            <person name="Munk A.C."/>
            <person name="Brettin T."/>
            <person name="Bruce D."/>
            <person name="Han C."/>
            <person name="Tapia R."/>
            <person name="Gilna P."/>
            <person name="Schmutz J."/>
            <person name="Larimer F."/>
            <person name="Land M."/>
            <person name="Hauser L."/>
            <person name="Kyrpides N."/>
            <person name="Lykidis A."/>
            <person name="Spiro S."/>
            <person name="Richardson D.J."/>
            <person name="Moir J.W.B."/>
            <person name="Ferguson S.J."/>
            <person name="van Spanning R.J.M."/>
            <person name="Richardson P."/>
        </authorList>
    </citation>
    <scope>NUCLEOTIDE SEQUENCE [LARGE SCALE GENOMIC DNA]</scope>
    <source>
        <strain evidence="2">Pd 1222</strain>
    </source>
</reference>
<sequence>MPSVTARADRSTCSSPHPFLADPLAAGQGFLARFLITDPPSAIGTRLRRGHDAGSRLNLDAFTARLAQILATPMPTGDTERELRPVTLPLSARARDMLWRFYEETELAQAQGGALEQIRSYGSKAAEQAARIAGVLTLWTDLDAREVAPEAMGWGIELARFYLGEARRLAEAGAISEETNRAEMLRRWLLDSWPHQDVTPSEILNRGPNSIRERAKLSKLLVQLVQNGWLMPLQEGEVIRGAARKEAYRIVRAGHAI</sequence>
<dbReference type="STRING" id="318586.Pden_2058"/>
<dbReference type="InterPro" id="IPR025048">
    <property type="entry name" value="DUF3987"/>
</dbReference>
<dbReference type="AlphaFoldDB" id="A1B3Q6"/>
<dbReference type="RefSeq" id="WP_011748346.1">
    <property type="nucleotide sequence ID" value="NC_008686.1"/>
</dbReference>